<gene>
    <name evidence="12" type="ORF">GMST_31680</name>
</gene>
<dbReference type="Pfam" id="PF00254">
    <property type="entry name" value="FKBP_C"/>
    <property type="match status" value="1"/>
</dbReference>
<evidence type="ECO:0000256" key="7">
    <source>
        <dbReference type="ARBA" id="ARBA00023235"/>
    </source>
</evidence>
<dbReference type="PANTHER" id="PTHR47861:SF3">
    <property type="entry name" value="FKBP-TYPE PEPTIDYL-PROLYL CIS-TRANS ISOMERASE SLYD"/>
    <property type="match status" value="1"/>
</dbReference>
<dbReference type="EMBL" id="BLXX01000010">
    <property type="protein sequence ID" value="GFO60843.1"/>
    <property type="molecule type" value="Genomic_DNA"/>
</dbReference>
<evidence type="ECO:0000256" key="5">
    <source>
        <dbReference type="ARBA" id="ARBA00023110"/>
    </source>
</evidence>
<evidence type="ECO:0000256" key="8">
    <source>
        <dbReference type="ARBA" id="ARBA00037071"/>
    </source>
</evidence>
<keyword evidence="6" id="KW-0143">Chaperone</keyword>
<accession>A0A6V8MM75</accession>
<protein>
    <recommendedName>
        <fullName evidence="10">Peptidyl-prolyl cis-trans isomerase</fullName>
        <ecNumber evidence="10">5.2.1.8</ecNumber>
    </recommendedName>
</protein>
<comment type="subcellular location">
    <subcellularLocation>
        <location evidence="2">Cytoplasm</location>
    </subcellularLocation>
</comment>
<reference evidence="13" key="1">
    <citation type="submission" date="2020-06" db="EMBL/GenBank/DDBJ databases">
        <title>Draft genomic sequence of Geomonas sp. Red330.</title>
        <authorList>
            <person name="Itoh H."/>
            <person name="Zhenxing X."/>
            <person name="Ushijima N."/>
            <person name="Masuda Y."/>
            <person name="Shiratori Y."/>
            <person name="Senoo K."/>
        </authorList>
    </citation>
    <scope>NUCLEOTIDE SEQUENCE [LARGE SCALE GENOMIC DNA]</scope>
    <source>
        <strain evidence="13">Red330</strain>
    </source>
</reference>
<dbReference type="AlphaFoldDB" id="A0A6V8MM75"/>
<dbReference type="GO" id="GO:0003755">
    <property type="term" value="F:peptidyl-prolyl cis-trans isomerase activity"/>
    <property type="evidence" value="ECO:0007669"/>
    <property type="project" value="UniProtKB-UniRule"/>
</dbReference>
<dbReference type="InterPro" id="IPR046357">
    <property type="entry name" value="PPIase_dom_sf"/>
</dbReference>
<evidence type="ECO:0000256" key="1">
    <source>
        <dbReference type="ARBA" id="ARBA00000971"/>
    </source>
</evidence>
<comment type="caution">
    <text evidence="12">The sequence shown here is derived from an EMBL/GenBank/DDBJ whole genome shotgun (WGS) entry which is preliminary data.</text>
</comment>
<dbReference type="PROSITE" id="PS50059">
    <property type="entry name" value="FKBP_PPIASE"/>
    <property type="match status" value="1"/>
</dbReference>
<dbReference type="EC" id="5.2.1.8" evidence="10"/>
<dbReference type="PANTHER" id="PTHR47861">
    <property type="entry name" value="FKBP-TYPE PEPTIDYL-PROLYL CIS-TRANS ISOMERASE SLYD"/>
    <property type="match status" value="1"/>
</dbReference>
<dbReference type="Gene3D" id="3.10.50.40">
    <property type="match status" value="1"/>
</dbReference>
<evidence type="ECO:0000313" key="12">
    <source>
        <dbReference type="EMBL" id="GFO60843.1"/>
    </source>
</evidence>
<dbReference type="GO" id="GO:0042026">
    <property type="term" value="P:protein refolding"/>
    <property type="evidence" value="ECO:0007669"/>
    <property type="project" value="UniProtKB-ARBA"/>
</dbReference>
<keyword evidence="7 9" id="KW-0413">Isomerase</keyword>
<comment type="similarity">
    <text evidence="3 10">Belongs to the FKBP-type PPIase family.</text>
</comment>
<feature type="domain" description="PPIase FKBP-type" evidence="11">
    <location>
        <begin position="8"/>
        <end position="96"/>
    </location>
</feature>
<organism evidence="12 13">
    <name type="scientific">Geomonas silvestris</name>
    <dbReference type="NCBI Taxonomy" id="2740184"/>
    <lineage>
        <taxon>Bacteria</taxon>
        <taxon>Pseudomonadati</taxon>
        <taxon>Thermodesulfobacteriota</taxon>
        <taxon>Desulfuromonadia</taxon>
        <taxon>Geobacterales</taxon>
        <taxon>Geobacteraceae</taxon>
        <taxon>Geomonas</taxon>
    </lineage>
</organism>
<evidence type="ECO:0000256" key="4">
    <source>
        <dbReference type="ARBA" id="ARBA00022490"/>
    </source>
</evidence>
<keyword evidence="13" id="KW-1185">Reference proteome</keyword>
<dbReference type="InterPro" id="IPR001179">
    <property type="entry name" value="PPIase_FKBP_dom"/>
</dbReference>
<evidence type="ECO:0000313" key="13">
    <source>
        <dbReference type="Proteomes" id="UP000556026"/>
    </source>
</evidence>
<name>A0A6V8MM75_9BACT</name>
<dbReference type="GO" id="GO:0005737">
    <property type="term" value="C:cytoplasm"/>
    <property type="evidence" value="ECO:0007669"/>
    <property type="project" value="UniProtKB-SubCell"/>
</dbReference>
<evidence type="ECO:0000256" key="2">
    <source>
        <dbReference type="ARBA" id="ARBA00004496"/>
    </source>
</evidence>
<keyword evidence="5 9" id="KW-0697">Rotamase</keyword>
<evidence type="ECO:0000259" key="11">
    <source>
        <dbReference type="PROSITE" id="PS50059"/>
    </source>
</evidence>
<evidence type="ECO:0000256" key="10">
    <source>
        <dbReference type="RuleBase" id="RU003915"/>
    </source>
</evidence>
<evidence type="ECO:0000256" key="9">
    <source>
        <dbReference type="PROSITE-ProRule" id="PRU00277"/>
    </source>
</evidence>
<proteinExistence type="inferred from homology"/>
<comment type="function">
    <text evidence="8">Also involved in hydrogenase metallocenter assembly, probably by participating in the nickel insertion step. This function in hydrogenase biosynthesis requires chaperone activity and the presence of the metal-binding domain, but not PPIase activity.</text>
</comment>
<evidence type="ECO:0000256" key="3">
    <source>
        <dbReference type="ARBA" id="ARBA00006577"/>
    </source>
</evidence>
<comment type="catalytic activity">
    <reaction evidence="1 9 10">
        <text>[protein]-peptidylproline (omega=180) = [protein]-peptidylproline (omega=0)</text>
        <dbReference type="Rhea" id="RHEA:16237"/>
        <dbReference type="Rhea" id="RHEA-COMP:10747"/>
        <dbReference type="Rhea" id="RHEA-COMP:10748"/>
        <dbReference type="ChEBI" id="CHEBI:83833"/>
        <dbReference type="ChEBI" id="CHEBI:83834"/>
        <dbReference type="EC" id="5.2.1.8"/>
    </reaction>
</comment>
<dbReference type="SUPFAM" id="SSF54534">
    <property type="entry name" value="FKBP-like"/>
    <property type="match status" value="1"/>
</dbReference>
<dbReference type="Proteomes" id="UP000556026">
    <property type="component" value="Unassembled WGS sequence"/>
</dbReference>
<dbReference type="RefSeq" id="WP_183355645.1">
    <property type="nucleotide sequence ID" value="NZ_BLXX01000010.1"/>
</dbReference>
<keyword evidence="4" id="KW-0963">Cytoplasm</keyword>
<sequence>MVSEVKKNTVVTLKYTVTDSDGGVVDEGVEPLSYLHGGYEEIFPKLEDALQGKKVNESIRVKLEPADAYGEYDASLVLEEPREEFPEDIEVGSEVEGAAEGGDDEDFIIYRITDIDDEKVVLDGNHPLAGSALVFSCTVTAIREASPEEIKQGQVLEADEEKDG</sequence>
<evidence type="ECO:0000256" key="6">
    <source>
        <dbReference type="ARBA" id="ARBA00023186"/>
    </source>
</evidence>